<feature type="domain" description="Microcystin LR degradation protein MlrC N-terminal" evidence="2">
    <location>
        <begin position="8"/>
        <end position="297"/>
    </location>
</feature>
<dbReference type="PIRSF" id="PIRSF012702">
    <property type="entry name" value="UCP012702"/>
    <property type="match status" value="1"/>
</dbReference>
<evidence type="ECO:0000259" key="1">
    <source>
        <dbReference type="Pfam" id="PF07171"/>
    </source>
</evidence>
<comment type="caution">
    <text evidence="3">The sequence shown here is derived from an EMBL/GenBank/DDBJ whole genome shotgun (WGS) entry which is preliminary data.</text>
</comment>
<dbReference type="Pfam" id="PF07171">
    <property type="entry name" value="MlrC_C"/>
    <property type="match status" value="1"/>
</dbReference>
<evidence type="ECO:0000313" key="3">
    <source>
        <dbReference type="EMBL" id="RAW17509.1"/>
    </source>
</evidence>
<dbReference type="Pfam" id="PF07364">
    <property type="entry name" value="DUF1485"/>
    <property type="match status" value="1"/>
</dbReference>
<dbReference type="AlphaFoldDB" id="A0A329R0J1"/>
<protein>
    <recommendedName>
        <fullName evidence="5">Microcystin degradation protein MlrC</fullName>
    </recommendedName>
</protein>
<dbReference type="InterPro" id="IPR015995">
    <property type="entry name" value="MlrC_N"/>
</dbReference>
<dbReference type="Proteomes" id="UP000250462">
    <property type="component" value="Unassembled WGS sequence"/>
</dbReference>
<keyword evidence="4" id="KW-1185">Reference proteome</keyword>
<dbReference type="OrthoDB" id="9815420at2"/>
<dbReference type="InterPro" id="IPR009197">
    <property type="entry name" value="MlrC"/>
</dbReference>
<name>A0A329R0J1_9ACTN</name>
<evidence type="ECO:0000313" key="4">
    <source>
        <dbReference type="Proteomes" id="UP000250462"/>
    </source>
</evidence>
<reference evidence="3 4" key="1">
    <citation type="submission" date="2018-06" db="EMBL/GenBank/DDBJ databases">
        <title>Phytoactinopolyspora halophila sp. nov., a novel halophilic actinomycete isolated from a saline soil in China.</title>
        <authorList>
            <person name="Tang S.-K."/>
        </authorList>
    </citation>
    <scope>NUCLEOTIDE SEQUENCE [LARGE SCALE GENOMIC DNA]</scope>
    <source>
        <strain evidence="3 4">YIM 96934</strain>
    </source>
</reference>
<dbReference type="InterPro" id="IPR010799">
    <property type="entry name" value="MlrC_C"/>
</dbReference>
<evidence type="ECO:0000259" key="2">
    <source>
        <dbReference type="Pfam" id="PF07364"/>
    </source>
</evidence>
<sequence>MATAGRMRLAAVGFGHEANSFAPVPATLQAWQHAGILEGAAIRERYASSESILAGFFGYEAEDPGVELVPLLFSWITPTGVSTREAYEHLAGRMVAALREAGPWDGVLMPQHGAAVAEHHLDADGETIRRVRDVVGGRVPIGVTLDLHANVSDAMVSHADVITVFQTNPHVDAREQGLACARLLGRQIRGEIEPVMALADVPLAINILRQGTSDEPMASLLRQAREEERRPGVLSVSVVEGFPYADVPEMGMSVLAVTDGDDALAGDVAYRIADAAWQRRAEFAGDAHGIDDALREADAAARGPVVLLDMGDNVGGGSPGDSTHVLHAARQLGIRGVAACLFDPRAAREAAAAGPGARVELEVGGRVDDRHGAPLPVAGEVVAVTDGKFEDPTPTHGGARFFDLGTSAGIRTDDGLALAVHSRPEGTRSQEQFRTLGIEPRHERIIVAKGVHSPRAAFEPLATRLIWVATPGATSADLSNFTYRYRRRPMFPFEPASFR</sequence>
<gene>
    <name evidence="3" type="ORF">DPM12_05760</name>
</gene>
<accession>A0A329R0J1</accession>
<dbReference type="RefSeq" id="WP_112257328.1">
    <property type="nucleotide sequence ID" value="NZ_QMIG01000003.1"/>
</dbReference>
<organism evidence="3 4">
    <name type="scientific">Phytoactinopolyspora halophila</name>
    <dbReference type="NCBI Taxonomy" id="1981511"/>
    <lineage>
        <taxon>Bacteria</taxon>
        <taxon>Bacillati</taxon>
        <taxon>Actinomycetota</taxon>
        <taxon>Actinomycetes</taxon>
        <taxon>Jiangellales</taxon>
        <taxon>Jiangellaceae</taxon>
        <taxon>Phytoactinopolyspora</taxon>
    </lineage>
</organism>
<evidence type="ECO:0008006" key="5">
    <source>
        <dbReference type="Google" id="ProtNLM"/>
    </source>
</evidence>
<feature type="domain" description="Microcystin LR degradation protein MlrC C-terminal" evidence="1">
    <location>
        <begin position="307"/>
        <end position="484"/>
    </location>
</feature>
<proteinExistence type="predicted"/>
<dbReference type="EMBL" id="QMIG01000003">
    <property type="protein sequence ID" value="RAW17509.1"/>
    <property type="molecule type" value="Genomic_DNA"/>
</dbReference>